<protein>
    <submittedName>
        <fullName evidence="1">Universal stress protein family protein</fullName>
    </submittedName>
</protein>
<dbReference type="InterPro" id="IPR014729">
    <property type="entry name" value="Rossmann-like_a/b/a_fold"/>
</dbReference>
<evidence type="ECO:0000313" key="1">
    <source>
        <dbReference type="EMBL" id="SMX95636.1"/>
    </source>
</evidence>
<dbReference type="EMBL" id="FXYY01000023">
    <property type="protein sequence ID" value="SMX95636.1"/>
    <property type="molecule type" value="Genomic_DNA"/>
</dbReference>
<evidence type="ECO:0000313" key="2">
    <source>
        <dbReference type="Proteomes" id="UP000234641"/>
    </source>
</evidence>
<proteinExistence type="predicted"/>
<gene>
    <name evidence="1" type="ORF">BLIN9172_02885</name>
</gene>
<sequence>MNGTVPFASADRDAGVLVGFDGSEPARSALRWAAVAAQSSGSASRSSPCIGSRR</sequence>
<reference evidence="1 2" key="1">
    <citation type="submission" date="2017-03" db="EMBL/GenBank/DDBJ databases">
        <authorList>
            <person name="Afonso C.L."/>
            <person name="Miller P.J."/>
            <person name="Scott M.A."/>
            <person name="Spackman E."/>
            <person name="Goraichik I."/>
            <person name="Dimitrov K.M."/>
            <person name="Suarez D.L."/>
            <person name="Swayne D.E."/>
        </authorList>
    </citation>
    <scope>NUCLEOTIDE SEQUENCE [LARGE SCALE GENOMIC DNA]</scope>
    <source>
        <strain evidence="1 2">ATCC 9172</strain>
    </source>
</reference>
<dbReference type="AlphaFoldDB" id="A0A2H1K7H9"/>
<accession>A0A2H1K7H9</accession>
<dbReference type="RefSeq" id="WP_127362719.1">
    <property type="nucleotide sequence ID" value="NZ_WBML01000023.1"/>
</dbReference>
<dbReference type="Gene3D" id="3.40.50.620">
    <property type="entry name" value="HUPs"/>
    <property type="match status" value="1"/>
</dbReference>
<organism evidence="1 2">
    <name type="scientific">Brevibacterium linens ATCC 9172</name>
    <dbReference type="NCBI Taxonomy" id="1255617"/>
    <lineage>
        <taxon>Bacteria</taxon>
        <taxon>Bacillati</taxon>
        <taxon>Actinomycetota</taxon>
        <taxon>Actinomycetes</taxon>
        <taxon>Micrococcales</taxon>
        <taxon>Brevibacteriaceae</taxon>
        <taxon>Brevibacterium</taxon>
    </lineage>
</organism>
<dbReference type="Proteomes" id="UP000234641">
    <property type="component" value="Unassembled WGS sequence"/>
</dbReference>
<name>A0A2H1K7H9_BRELN</name>